<evidence type="ECO:0000313" key="1">
    <source>
        <dbReference type="EMBL" id="JAH15149.1"/>
    </source>
</evidence>
<dbReference type="AlphaFoldDB" id="A0A0E9QEC9"/>
<reference evidence="1" key="1">
    <citation type="submission" date="2014-11" db="EMBL/GenBank/DDBJ databases">
        <authorList>
            <person name="Amaro Gonzalez C."/>
        </authorList>
    </citation>
    <scope>NUCLEOTIDE SEQUENCE</scope>
</reference>
<sequence length="69" mass="7629">MSRLGGRDVNWGLPCPQSLVCSMRSLSLSFLLLRPKQPKCCPLLRHLQGQTPGSYHFPGIGVPHSYHAT</sequence>
<organism evidence="1">
    <name type="scientific">Anguilla anguilla</name>
    <name type="common">European freshwater eel</name>
    <name type="synonym">Muraena anguilla</name>
    <dbReference type="NCBI Taxonomy" id="7936"/>
    <lineage>
        <taxon>Eukaryota</taxon>
        <taxon>Metazoa</taxon>
        <taxon>Chordata</taxon>
        <taxon>Craniata</taxon>
        <taxon>Vertebrata</taxon>
        <taxon>Euteleostomi</taxon>
        <taxon>Actinopterygii</taxon>
        <taxon>Neopterygii</taxon>
        <taxon>Teleostei</taxon>
        <taxon>Anguilliformes</taxon>
        <taxon>Anguillidae</taxon>
        <taxon>Anguilla</taxon>
    </lineage>
</organism>
<dbReference type="EMBL" id="GBXM01093428">
    <property type="protein sequence ID" value="JAH15149.1"/>
    <property type="molecule type" value="Transcribed_RNA"/>
</dbReference>
<accession>A0A0E9QEC9</accession>
<name>A0A0E9QEC9_ANGAN</name>
<protein>
    <submittedName>
        <fullName evidence="1">Uncharacterized protein</fullName>
    </submittedName>
</protein>
<reference evidence="1" key="2">
    <citation type="journal article" date="2015" name="Fish Shellfish Immunol.">
        <title>Early steps in the European eel (Anguilla anguilla)-Vibrio vulnificus interaction in the gills: Role of the RtxA13 toxin.</title>
        <authorList>
            <person name="Callol A."/>
            <person name="Pajuelo D."/>
            <person name="Ebbesson L."/>
            <person name="Teles M."/>
            <person name="MacKenzie S."/>
            <person name="Amaro C."/>
        </authorList>
    </citation>
    <scope>NUCLEOTIDE SEQUENCE</scope>
</reference>
<proteinExistence type="predicted"/>